<accession>A0A1I4GYA4</accession>
<evidence type="ECO:0000313" key="2">
    <source>
        <dbReference type="Proteomes" id="UP000199533"/>
    </source>
</evidence>
<dbReference type="Pfam" id="PF00480">
    <property type="entry name" value="ROK"/>
    <property type="match status" value="1"/>
</dbReference>
<evidence type="ECO:0000313" key="1">
    <source>
        <dbReference type="EMBL" id="SFL35052.1"/>
    </source>
</evidence>
<dbReference type="Proteomes" id="UP000199533">
    <property type="component" value="Unassembled WGS sequence"/>
</dbReference>
<keyword evidence="1" id="KW-0808">Transferase</keyword>
<dbReference type="RefSeq" id="WP_244531989.1">
    <property type="nucleotide sequence ID" value="NZ_FOSP01000066.1"/>
</dbReference>
<dbReference type="STRING" id="52441.SAMN05216302_10662"/>
<sequence>MQPAMKTQTSHAILVIDVGGTNIKVLATGQKIPLKIPSGPAMTPRRMVNAVKGVARDWKYDRVSIGYPGLVIGGRPIHDPFNLGLGWVGFDFQKSFGCPVKLINDAAMQALGSYDQGRMLFLGLGTGLGSAMIANGVLEPMELAHFPYKHGKTYEDYLGRRGLKKRGKKKWRRHVFDVANKLKVALEVDYVVLGGGNAKKLKEVPAGMRIGDNNNAFPGGFRLWDTSSLGKVRTSATAENSVQSYKKKS</sequence>
<reference evidence="2" key="1">
    <citation type="submission" date="2016-10" db="EMBL/GenBank/DDBJ databases">
        <authorList>
            <person name="Varghese N."/>
            <person name="Submissions S."/>
        </authorList>
    </citation>
    <scope>NUCLEOTIDE SEQUENCE [LARGE SCALE GENOMIC DNA]</scope>
    <source>
        <strain evidence="2">Nm69</strain>
    </source>
</reference>
<dbReference type="InterPro" id="IPR043129">
    <property type="entry name" value="ATPase_NBD"/>
</dbReference>
<name>A0A1I4GYA4_9PROT</name>
<dbReference type="InterPro" id="IPR000600">
    <property type="entry name" value="ROK"/>
</dbReference>
<keyword evidence="1" id="KW-0418">Kinase</keyword>
<proteinExistence type="predicted"/>
<organism evidence="1 2">
    <name type="scientific">Nitrosomonas aestuarii</name>
    <dbReference type="NCBI Taxonomy" id="52441"/>
    <lineage>
        <taxon>Bacteria</taxon>
        <taxon>Pseudomonadati</taxon>
        <taxon>Pseudomonadota</taxon>
        <taxon>Betaproteobacteria</taxon>
        <taxon>Nitrosomonadales</taxon>
        <taxon>Nitrosomonadaceae</taxon>
        <taxon>Nitrosomonas</taxon>
    </lineage>
</organism>
<dbReference type="SUPFAM" id="SSF53067">
    <property type="entry name" value="Actin-like ATPase domain"/>
    <property type="match status" value="1"/>
</dbReference>
<dbReference type="AlphaFoldDB" id="A0A1I4GYA4"/>
<protein>
    <submittedName>
        <fullName evidence="1">Polyphosphate glucokinase</fullName>
    </submittedName>
</protein>
<keyword evidence="2" id="KW-1185">Reference proteome</keyword>
<dbReference type="Gene3D" id="3.30.420.40">
    <property type="match status" value="2"/>
</dbReference>
<gene>
    <name evidence="1" type="ORF">SAMN05216302_10662</name>
</gene>
<dbReference type="GO" id="GO:0016301">
    <property type="term" value="F:kinase activity"/>
    <property type="evidence" value="ECO:0007669"/>
    <property type="project" value="UniProtKB-KW"/>
</dbReference>
<dbReference type="EMBL" id="FOSP01000066">
    <property type="protein sequence ID" value="SFL35052.1"/>
    <property type="molecule type" value="Genomic_DNA"/>
</dbReference>